<feature type="transmembrane region" description="Helical" evidence="1">
    <location>
        <begin position="103"/>
        <end position="124"/>
    </location>
</feature>
<dbReference type="AlphaFoldDB" id="A0A0A3ITZ5"/>
<dbReference type="OrthoDB" id="2452620at2"/>
<reference evidence="2 3" key="1">
    <citation type="submission" date="2014-02" db="EMBL/GenBank/DDBJ databases">
        <title>Draft genome sequence of Lysinibacillus odysseyi NBRC 100172.</title>
        <authorList>
            <person name="Zhang F."/>
            <person name="Wang G."/>
            <person name="Zhang L."/>
        </authorList>
    </citation>
    <scope>NUCLEOTIDE SEQUENCE [LARGE SCALE GENOMIC DNA]</scope>
    <source>
        <strain evidence="2 3">NBRC 100172</strain>
    </source>
</reference>
<keyword evidence="1" id="KW-0472">Membrane</keyword>
<dbReference type="RefSeq" id="WP_036150695.1">
    <property type="nucleotide sequence ID" value="NZ_AVCX01000021.1"/>
</dbReference>
<keyword evidence="1" id="KW-1133">Transmembrane helix</keyword>
<evidence type="ECO:0000313" key="3">
    <source>
        <dbReference type="Proteomes" id="UP000030437"/>
    </source>
</evidence>
<dbReference type="EMBL" id="JPVP01000042">
    <property type="protein sequence ID" value="KGR88191.1"/>
    <property type="molecule type" value="Genomic_DNA"/>
</dbReference>
<evidence type="ECO:0000256" key="1">
    <source>
        <dbReference type="SAM" id="Phobius"/>
    </source>
</evidence>
<organism evidence="2 3">
    <name type="scientific">Lysinibacillus odysseyi 34hs-1 = NBRC 100172</name>
    <dbReference type="NCBI Taxonomy" id="1220589"/>
    <lineage>
        <taxon>Bacteria</taxon>
        <taxon>Bacillati</taxon>
        <taxon>Bacillota</taxon>
        <taxon>Bacilli</taxon>
        <taxon>Bacillales</taxon>
        <taxon>Bacillaceae</taxon>
        <taxon>Lysinibacillus</taxon>
    </lineage>
</organism>
<accession>A0A0A3ITZ5</accession>
<protein>
    <submittedName>
        <fullName evidence="2">Sodium:proton antiporter</fullName>
    </submittedName>
</protein>
<dbReference type="STRING" id="1220589.CD32_02090"/>
<dbReference type="Proteomes" id="UP000030437">
    <property type="component" value="Unassembled WGS sequence"/>
</dbReference>
<gene>
    <name evidence="2" type="ORF">CD32_02090</name>
</gene>
<comment type="caution">
    <text evidence="2">The sequence shown here is derived from an EMBL/GenBank/DDBJ whole genome shotgun (WGS) entry which is preliminary data.</text>
</comment>
<keyword evidence="3" id="KW-1185">Reference proteome</keyword>
<name>A0A0A3ITZ5_9BACI</name>
<dbReference type="eggNOG" id="ENOG5033XQJ">
    <property type="taxonomic scope" value="Bacteria"/>
</dbReference>
<keyword evidence="1" id="KW-0812">Transmembrane</keyword>
<evidence type="ECO:0000313" key="2">
    <source>
        <dbReference type="EMBL" id="KGR88191.1"/>
    </source>
</evidence>
<proteinExistence type="predicted"/>
<sequence length="125" mass="14389">MNNLIRQETNEKGEIIYRMVTFDIEVVAKSTGGLSPTITYLQGGKDITDDIRALRFHYENPADFIEDYPAFQAMLYEKEQRAINELYESISIKPRNLSPVKQVLWSFGVMLFIVVPFIIVALVLK</sequence>